<evidence type="ECO:0000256" key="1">
    <source>
        <dbReference type="SAM" id="MobiDB-lite"/>
    </source>
</evidence>
<dbReference type="InterPro" id="IPR036938">
    <property type="entry name" value="PAP2/HPO_sf"/>
</dbReference>
<proteinExistence type="predicted"/>
<feature type="transmembrane region" description="Helical" evidence="2">
    <location>
        <begin position="12"/>
        <end position="31"/>
    </location>
</feature>
<evidence type="ECO:0000313" key="4">
    <source>
        <dbReference type="EMBL" id="GAA0954360.1"/>
    </source>
</evidence>
<dbReference type="PANTHER" id="PTHR14969:SF13">
    <property type="entry name" value="AT30094P"/>
    <property type="match status" value="1"/>
</dbReference>
<dbReference type="EMBL" id="BAAAHH010000014">
    <property type="protein sequence ID" value="GAA0954360.1"/>
    <property type="molecule type" value="Genomic_DNA"/>
</dbReference>
<dbReference type="Pfam" id="PF01569">
    <property type="entry name" value="PAP2"/>
    <property type="match status" value="1"/>
</dbReference>
<evidence type="ECO:0000259" key="3">
    <source>
        <dbReference type="SMART" id="SM00014"/>
    </source>
</evidence>
<keyword evidence="5" id="KW-1185">Reference proteome</keyword>
<evidence type="ECO:0000256" key="2">
    <source>
        <dbReference type="SAM" id="Phobius"/>
    </source>
</evidence>
<feature type="transmembrane region" description="Helical" evidence="2">
    <location>
        <begin position="122"/>
        <end position="142"/>
    </location>
</feature>
<dbReference type="RefSeq" id="WP_344242136.1">
    <property type="nucleotide sequence ID" value="NZ_BAAAHH010000014.1"/>
</dbReference>
<name>A0ABN1RB90_9ACTN</name>
<dbReference type="SUPFAM" id="SSF48317">
    <property type="entry name" value="Acid phosphatase/Vanadium-dependent haloperoxidase"/>
    <property type="match status" value="1"/>
</dbReference>
<evidence type="ECO:0000313" key="5">
    <source>
        <dbReference type="Proteomes" id="UP001500665"/>
    </source>
</evidence>
<reference evidence="5" key="1">
    <citation type="journal article" date="2019" name="Int. J. Syst. Evol. Microbiol.">
        <title>The Global Catalogue of Microorganisms (GCM) 10K type strain sequencing project: providing services to taxonomists for standard genome sequencing and annotation.</title>
        <authorList>
            <consortium name="The Broad Institute Genomics Platform"/>
            <consortium name="The Broad Institute Genome Sequencing Center for Infectious Disease"/>
            <person name="Wu L."/>
            <person name="Ma J."/>
        </authorList>
    </citation>
    <scope>NUCLEOTIDE SEQUENCE [LARGE SCALE GENOMIC DNA]</scope>
    <source>
        <strain evidence="5">JCM 10696</strain>
    </source>
</reference>
<keyword evidence="2" id="KW-1133">Transmembrane helix</keyword>
<dbReference type="InterPro" id="IPR000326">
    <property type="entry name" value="PAP2/HPO"/>
</dbReference>
<feature type="transmembrane region" description="Helical" evidence="2">
    <location>
        <begin position="154"/>
        <end position="176"/>
    </location>
</feature>
<comment type="caution">
    <text evidence="4">The sequence shown here is derived from an EMBL/GenBank/DDBJ whole genome shotgun (WGS) entry which is preliminary data.</text>
</comment>
<keyword evidence="2" id="KW-0472">Membrane</keyword>
<gene>
    <name evidence="4" type="ORF">GCM10009550_37530</name>
</gene>
<organism evidence="4 5">
    <name type="scientific">Actinocorallia libanotica</name>
    <dbReference type="NCBI Taxonomy" id="46162"/>
    <lineage>
        <taxon>Bacteria</taxon>
        <taxon>Bacillati</taxon>
        <taxon>Actinomycetota</taxon>
        <taxon>Actinomycetes</taxon>
        <taxon>Streptosporangiales</taxon>
        <taxon>Thermomonosporaceae</taxon>
        <taxon>Actinocorallia</taxon>
    </lineage>
</organism>
<feature type="transmembrane region" description="Helical" evidence="2">
    <location>
        <begin position="97"/>
        <end position="116"/>
    </location>
</feature>
<dbReference type="Gene3D" id="1.20.144.10">
    <property type="entry name" value="Phosphatidic acid phosphatase type 2/haloperoxidase"/>
    <property type="match status" value="1"/>
</dbReference>
<feature type="compositionally biased region" description="Basic and acidic residues" evidence="1">
    <location>
        <begin position="308"/>
        <end position="318"/>
    </location>
</feature>
<dbReference type="Proteomes" id="UP001500665">
    <property type="component" value="Unassembled WGS sequence"/>
</dbReference>
<keyword evidence="2" id="KW-0812">Transmembrane</keyword>
<protein>
    <recommendedName>
        <fullName evidence="3">Phosphatidic acid phosphatase type 2/haloperoxidase domain-containing protein</fullName>
    </recommendedName>
</protein>
<feature type="transmembrane region" description="Helical" evidence="2">
    <location>
        <begin position="266"/>
        <end position="286"/>
    </location>
</feature>
<feature type="region of interest" description="Disordered" evidence="1">
    <location>
        <begin position="295"/>
        <end position="318"/>
    </location>
</feature>
<dbReference type="SMART" id="SM00014">
    <property type="entry name" value="acidPPc"/>
    <property type="match status" value="1"/>
</dbReference>
<sequence>MGQILSAIGSTAFYVPFLLVLAWCVHPLMGVRGLVMLMLSGTVNELVKLWTAEPRPYWTDPSIDPGASVSSFGMPSGHAQNAVVVWGILAWTLGRRAAWAGAAALALGIGWSRYALGVHSPGQILVGWAIGLALLAGAVAWERRLGRWWRAQSPAVRLTTAVAPPLMLLAAAFLAARGLSDGAFPRTWTEAVLREGGDELRISSDNAALGAGFLAGCLAGLVPRAGVPPLAPAAGPGRAVLRLLIGAVPLALLAAVYLALVGLDTLYAPVLFVLAAAAGLWTVLGAPAAFDRLEGRAGEGAPPPRLPRPGEHSDLREP</sequence>
<accession>A0ABN1RB90</accession>
<feature type="transmembrane region" description="Helical" evidence="2">
    <location>
        <begin position="239"/>
        <end position="260"/>
    </location>
</feature>
<dbReference type="PANTHER" id="PTHR14969">
    <property type="entry name" value="SPHINGOSINE-1-PHOSPHATE PHOSPHOHYDROLASE"/>
    <property type="match status" value="1"/>
</dbReference>
<feature type="domain" description="Phosphatidic acid phosphatase type 2/haloperoxidase" evidence="3">
    <location>
        <begin position="31"/>
        <end position="139"/>
    </location>
</feature>